<dbReference type="SUPFAM" id="SSF103473">
    <property type="entry name" value="MFS general substrate transporter"/>
    <property type="match status" value="1"/>
</dbReference>
<dbReference type="Pfam" id="PF07690">
    <property type="entry name" value="MFS_1"/>
    <property type="match status" value="1"/>
</dbReference>
<dbReference type="InterPro" id="IPR001958">
    <property type="entry name" value="Tet-R_TetA/multi-R_MdtG-like"/>
</dbReference>
<feature type="transmembrane region" description="Helical" evidence="5">
    <location>
        <begin position="191"/>
        <end position="214"/>
    </location>
</feature>
<evidence type="ECO:0000256" key="4">
    <source>
        <dbReference type="ARBA" id="ARBA00023136"/>
    </source>
</evidence>
<dbReference type="EMBL" id="PDEV01000006">
    <property type="protein sequence ID" value="PEN15507.1"/>
    <property type="molecule type" value="Genomic_DNA"/>
</dbReference>
<organism evidence="7 8">
    <name type="scientific">Rothia dentocariosa</name>
    <dbReference type="NCBI Taxonomy" id="2047"/>
    <lineage>
        <taxon>Bacteria</taxon>
        <taxon>Bacillati</taxon>
        <taxon>Actinomycetota</taxon>
        <taxon>Actinomycetes</taxon>
        <taxon>Micrococcales</taxon>
        <taxon>Micrococcaceae</taxon>
        <taxon>Rothia</taxon>
    </lineage>
</organism>
<reference evidence="7" key="1">
    <citation type="submission" date="2017-10" db="EMBL/GenBank/DDBJ databases">
        <title>Kefir isolates.</title>
        <authorList>
            <person name="Kim Y."/>
            <person name="Blasche S."/>
        </authorList>
    </citation>
    <scope>NUCLEOTIDE SEQUENCE [LARGE SCALE GENOMIC DNA]</scope>
    <source>
        <strain evidence="7">OG2-2</strain>
    </source>
</reference>
<feature type="transmembrane region" description="Helical" evidence="5">
    <location>
        <begin position="324"/>
        <end position="347"/>
    </location>
</feature>
<dbReference type="Gene3D" id="1.20.1250.20">
    <property type="entry name" value="MFS general substrate transporter like domains"/>
    <property type="match status" value="1"/>
</dbReference>
<dbReference type="PRINTS" id="PR01035">
    <property type="entry name" value="TCRTETA"/>
</dbReference>
<dbReference type="GO" id="GO:0022857">
    <property type="term" value="F:transmembrane transporter activity"/>
    <property type="evidence" value="ECO:0007669"/>
    <property type="project" value="InterPro"/>
</dbReference>
<evidence type="ECO:0000256" key="2">
    <source>
        <dbReference type="ARBA" id="ARBA00022692"/>
    </source>
</evidence>
<dbReference type="InterPro" id="IPR036259">
    <property type="entry name" value="MFS_trans_sf"/>
</dbReference>
<evidence type="ECO:0000256" key="5">
    <source>
        <dbReference type="SAM" id="Phobius"/>
    </source>
</evidence>
<dbReference type="PANTHER" id="PTHR23530:SF1">
    <property type="entry name" value="PERMEASE, MAJOR FACILITATOR SUPERFAMILY-RELATED"/>
    <property type="match status" value="1"/>
</dbReference>
<proteinExistence type="predicted"/>
<gene>
    <name evidence="7" type="ORF">CRM92_10075</name>
</gene>
<sequence>MALAMIAAGFDFYVPVSAFFLGTRGLSLTDIFMLESVLVASILVAEIPAGIIGDRFDRRRLVGTGFVFNAIAEILFATGTNFSIYALSFVMSGLSIAMLTGVQDAYIYDSLGDDADAKAVGAWGHLSALMLTAGVTGSVVGSALGSVDISLPALLSAAMAVVAAVCVAFLPQQNPKTHDKHPETSWISLKIGVKLLFTSPLLLYVAVGSSASFALFNAVYTLNQPLFAAQDVPIATWGVIAGAGQLLAAGYNYAAGRIEKRAGRKTALLLAMGYGAAGFCLMAVPHVLAVVSGFLLVVVGIHARGPITSAVTNKLIPAHRRATVLNVASSVGSLVGIVVNPLVGLGAETSTRLIVLAIGGVLLALTLTWIPIANRYLGADEDADMSEAHVS</sequence>
<dbReference type="InterPro" id="IPR053160">
    <property type="entry name" value="MFS_DHA3_Transporter"/>
</dbReference>
<keyword evidence="4 5" id="KW-0472">Membrane</keyword>
<evidence type="ECO:0000313" key="8">
    <source>
        <dbReference type="Proteomes" id="UP000219947"/>
    </source>
</evidence>
<feature type="transmembrane region" description="Helical" evidence="5">
    <location>
        <begin position="61"/>
        <end position="78"/>
    </location>
</feature>
<feature type="transmembrane region" description="Helical" evidence="5">
    <location>
        <begin position="149"/>
        <end position="170"/>
    </location>
</feature>
<name>A0A2A8D3V6_9MICC</name>
<evidence type="ECO:0000259" key="6">
    <source>
        <dbReference type="PROSITE" id="PS50850"/>
    </source>
</evidence>
<feature type="transmembrane region" description="Helical" evidence="5">
    <location>
        <begin position="353"/>
        <end position="372"/>
    </location>
</feature>
<dbReference type="Proteomes" id="UP000219947">
    <property type="component" value="Unassembled WGS sequence"/>
</dbReference>
<keyword evidence="8" id="KW-1185">Reference proteome</keyword>
<feature type="transmembrane region" description="Helical" evidence="5">
    <location>
        <begin position="234"/>
        <end position="254"/>
    </location>
</feature>
<dbReference type="PANTHER" id="PTHR23530">
    <property type="entry name" value="TRANSPORT PROTEIN-RELATED"/>
    <property type="match status" value="1"/>
</dbReference>
<keyword evidence="2 5" id="KW-0812">Transmembrane</keyword>
<dbReference type="InterPro" id="IPR011701">
    <property type="entry name" value="MFS"/>
</dbReference>
<feature type="transmembrane region" description="Helical" evidence="5">
    <location>
        <begin position="28"/>
        <end position="49"/>
    </location>
</feature>
<dbReference type="GO" id="GO:0005886">
    <property type="term" value="C:plasma membrane"/>
    <property type="evidence" value="ECO:0007669"/>
    <property type="project" value="UniProtKB-SubCell"/>
</dbReference>
<feature type="domain" description="Major facilitator superfamily (MFS) profile" evidence="6">
    <location>
        <begin position="1"/>
        <end position="375"/>
    </location>
</feature>
<evidence type="ECO:0000256" key="3">
    <source>
        <dbReference type="ARBA" id="ARBA00022989"/>
    </source>
</evidence>
<dbReference type="InterPro" id="IPR020846">
    <property type="entry name" value="MFS_dom"/>
</dbReference>
<comment type="caution">
    <text evidence="7">The sequence shown here is derived from an EMBL/GenBank/DDBJ whole genome shotgun (WGS) entry which is preliminary data.</text>
</comment>
<keyword evidence="3 5" id="KW-1133">Transmembrane helix</keyword>
<protein>
    <submittedName>
        <fullName evidence="7">MFS transporter</fullName>
    </submittedName>
</protein>
<dbReference type="AlphaFoldDB" id="A0A2A8D3V6"/>
<feature type="transmembrane region" description="Helical" evidence="5">
    <location>
        <begin position="266"/>
        <end position="284"/>
    </location>
</feature>
<accession>A0A2A8D3V6</accession>
<evidence type="ECO:0000256" key="1">
    <source>
        <dbReference type="ARBA" id="ARBA00004651"/>
    </source>
</evidence>
<comment type="subcellular location">
    <subcellularLocation>
        <location evidence="1">Cell membrane</location>
        <topology evidence="1">Multi-pass membrane protein</topology>
    </subcellularLocation>
</comment>
<dbReference type="PROSITE" id="PS50850">
    <property type="entry name" value="MFS"/>
    <property type="match status" value="1"/>
</dbReference>
<evidence type="ECO:0000313" key="7">
    <source>
        <dbReference type="EMBL" id="PEN15507.1"/>
    </source>
</evidence>